<accession>A0A6I6H315</accession>
<evidence type="ECO:0000313" key="3">
    <source>
        <dbReference type="Proteomes" id="UP000425817"/>
    </source>
</evidence>
<proteinExistence type="predicted"/>
<keyword evidence="1" id="KW-0732">Signal</keyword>
<protein>
    <submittedName>
        <fullName evidence="2">Uncharacterized protein</fullName>
    </submittedName>
</protein>
<sequence>MTPRITQVALALVCAGLLQPAVAQDFRSRFSTQTALLLALLSRDGICPLMGRFAGMFDEKKSQGMNLAEFQSRLDKVPEDLMLDLSRQLITVAAVDVFSRPGVTGPAIAEEVSQVCAAQLSEQLTAKLGTEMPDEEREALQAVMSENYVPLGTSRRP</sequence>
<feature type="chain" id="PRO_5026007621" evidence="1">
    <location>
        <begin position="24"/>
        <end position="157"/>
    </location>
</feature>
<dbReference type="AlphaFoldDB" id="A0A6I6H315"/>
<dbReference type="EMBL" id="CP046622">
    <property type="protein sequence ID" value="QGW81310.1"/>
    <property type="molecule type" value="Genomic_DNA"/>
</dbReference>
<organism evidence="2 3">
    <name type="scientific">Variovorax paradoxus</name>
    <dbReference type="NCBI Taxonomy" id="34073"/>
    <lineage>
        <taxon>Bacteria</taxon>
        <taxon>Pseudomonadati</taxon>
        <taxon>Pseudomonadota</taxon>
        <taxon>Betaproteobacteria</taxon>
        <taxon>Burkholderiales</taxon>
        <taxon>Comamonadaceae</taxon>
        <taxon>Variovorax</taxon>
    </lineage>
</organism>
<reference evidence="2 3" key="1">
    <citation type="submission" date="2019-12" db="EMBL/GenBank/DDBJ databases">
        <title>Hybrid Genome Assemblies of two High G+C Isolates from Undergraduate Microbiology Courses.</title>
        <authorList>
            <person name="Ne Ville C.J."/>
            <person name="Enright D."/>
            <person name="Hernandez I."/>
            <person name="Dodsworth J."/>
            <person name="Orwin P.M."/>
        </authorList>
    </citation>
    <scope>NUCLEOTIDE SEQUENCE [LARGE SCALE GENOMIC DNA]</scope>
    <source>
        <strain evidence="2 3">CSUSB</strain>
    </source>
</reference>
<dbReference type="RefSeq" id="WP_157612747.1">
    <property type="nucleotide sequence ID" value="NZ_CP046622.1"/>
</dbReference>
<evidence type="ECO:0000256" key="1">
    <source>
        <dbReference type="SAM" id="SignalP"/>
    </source>
</evidence>
<name>A0A6I6H315_VARPD</name>
<dbReference type="Proteomes" id="UP000425817">
    <property type="component" value="Chromosome"/>
</dbReference>
<gene>
    <name evidence="2" type="ORF">GOQ09_06810</name>
</gene>
<feature type="signal peptide" evidence="1">
    <location>
        <begin position="1"/>
        <end position="23"/>
    </location>
</feature>
<evidence type="ECO:0000313" key="2">
    <source>
        <dbReference type="EMBL" id="QGW81310.1"/>
    </source>
</evidence>